<evidence type="ECO:0000313" key="3">
    <source>
        <dbReference type="EMBL" id="KAG8465263.1"/>
    </source>
</evidence>
<organism evidence="3 4">
    <name type="scientific">Diacronema lutheri</name>
    <name type="common">Unicellular marine alga</name>
    <name type="synonym">Monochrysis lutheri</name>
    <dbReference type="NCBI Taxonomy" id="2081491"/>
    <lineage>
        <taxon>Eukaryota</taxon>
        <taxon>Haptista</taxon>
        <taxon>Haptophyta</taxon>
        <taxon>Pavlovophyceae</taxon>
        <taxon>Pavlovales</taxon>
        <taxon>Pavlovaceae</taxon>
        <taxon>Diacronema</taxon>
    </lineage>
</organism>
<feature type="transmembrane region" description="Helical" evidence="2">
    <location>
        <begin position="231"/>
        <end position="253"/>
    </location>
</feature>
<proteinExistence type="predicted"/>
<feature type="compositionally biased region" description="Low complexity" evidence="1">
    <location>
        <begin position="291"/>
        <end position="322"/>
    </location>
</feature>
<evidence type="ECO:0000256" key="1">
    <source>
        <dbReference type="SAM" id="MobiDB-lite"/>
    </source>
</evidence>
<protein>
    <submittedName>
        <fullName evidence="3">Uncharacterized protein</fullName>
    </submittedName>
</protein>
<comment type="caution">
    <text evidence="3">The sequence shown here is derived from an EMBL/GenBank/DDBJ whole genome shotgun (WGS) entry which is preliminary data.</text>
</comment>
<accession>A0A8J6CF47</accession>
<feature type="compositionally biased region" description="Gly residues" evidence="1">
    <location>
        <begin position="186"/>
        <end position="211"/>
    </location>
</feature>
<sequence length="395" mass="39548">MCCAFGNGLFALTVAREHNVVLAGDVETPPAIWSGGRFAYAAHFEFELPYIAPPPGPPPSLPPQPPPRPPPSPPPPPELGAGLEAVLDAEPSEFNATAFAHALATLLGLPSDPERVVVRAVVPASTLVSAFVRAAGGGGAEAARLALEINRLTAQQLQAAIGVGVSAVGLDAASRGLLLPQSAPAGDGGDGGDGGGGGGDSGGGDSGGGDSSKGTPVAAPSATPPAATRTLVLLVAVLVPVCACFVACACAGWQHRTWRAREAARALEVAEPKRRRLDALARGERAARDTPAQQPLRAPSAPSASAPLRSRSSSGGTASSSAQIEQSLARTAAAYAQGVGARAPCTSPRLVKLGSSGGVAVCYSTSGVSGGGASRYAFNYVDGEEDDDDPYLTFL</sequence>
<evidence type="ECO:0000256" key="2">
    <source>
        <dbReference type="SAM" id="Phobius"/>
    </source>
</evidence>
<feature type="compositionally biased region" description="Pro residues" evidence="1">
    <location>
        <begin position="53"/>
        <end position="78"/>
    </location>
</feature>
<keyword evidence="2" id="KW-0472">Membrane</keyword>
<gene>
    <name evidence="3" type="ORF">KFE25_002570</name>
</gene>
<dbReference type="EMBL" id="JAGTXO010000010">
    <property type="protein sequence ID" value="KAG8465263.1"/>
    <property type="molecule type" value="Genomic_DNA"/>
</dbReference>
<dbReference type="AlphaFoldDB" id="A0A8J6CF47"/>
<name>A0A8J6CF47_DIALT</name>
<dbReference type="Proteomes" id="UP000751190">
    <property type="component" value="Unassembled WGS sequence"/>
</dbReference>
<evidence type="ECO:0000313" key="4">
    <source>
        <dbReference type="Proteomes" id="UP000751190"/>
    </source>
</evidence>
<keyword evidence="4" id="KW-1185">Reference proteome</keyword>
<feature type="region of interest" description="Disordered" evidence="1">
    <location>
        <begin position="181"/>
        <end position="223"/>
    </location>
</feature>
<feature type="region of interest" description="Disordered" evidence="1">
    <location>
        <begin position="281"/>
        <end position="322"/>
    </location>
</feature>
<keyword evidence="2" id="KW-1133">Transmembrane helix</keyword>
<feature type="region of interest" description="Disordered" evidence="1">
    <location>
        <begin position="53"/>
        <end position="80"/>
    </location>
</feature>
<keyword evidence="2" id="KW-0812">Transmembrane</keyword>
<reference evidence="3" key="1">
    <citation type="submission" date="2021-05" db="EMBL/GenBank/DDBJ databases">
        <title>The genome of the haptophyte Pavlova lutheri (Diacronema luteri, Pavlovales) - a model for lipid biosynthesis in eukaryotic algae.</title>
        <authorList>
            <person name="Hulatt C.J."/>
            <person name="Posewitz M.C."/>
        </authorList>
    </citation>
    <scope>NUCLEOTIDE SEQUENCE</scope>
    <source>
        <strain evidence="3">NIVA-4/92</strain>
    </source>
</reference>